<dbReference type="RefSeq" id="WP_092816719.1">
    <property type="nucleotide sequence ID" value="NZ_FNWU01000003.1"/>
</dbReference>
<dbReference type="Pfam" id="PF00389">
    <property type="entry name" value="2-Hacid_dh"/>
    <property type="match status" value="1"/>
</dbReference>
<dbReference type="AlphaFoldDB" id="A0A1H6IMP0"/>
<dbReference type="STRING" id="1267564.SAMN05192561_103151"/>
<keyword evidence="2 4" id="KW-0560">Oxidoreductase</keyword>
<comment type="similarity">
    <text evidence="1 4">Belongs to the D-isomer specific 2-hydroxyacid dehydrogenase family.</text>
</comment>
<protein>
    <submittedName>
        <fullName evidence="7">D-3-phosphoglycerate dehydrogenase</fullName>
    </submittedName>
</protein>
<feature type="domain" description="D-isomer specific 2-hydroxyacid dehydrogenase catalytic" evidence="5">
    <location>
        <begin position="15"/>
        <end position="309"/>
    </location>
</feature>
<keyword evidence="3" id="KW-0520">NAD</keyword>
<dbReference type="GO" id="GO:0051287">
    <property type="term" value="F:NAD binding"/>
    <property type="evidence" value="ECO:0007669"/>
    <property type="project" value="InterPro"/>
</dbReference>
<proteinExistence type="inferred from homology"/>
<dbReference type="PROSITE" id="PS00671">
    <property type="entry name" value="D_2_HYDROXYACID_DH_3"/>
    <property type="match status" value="1"/>
</dbReference>
<dbReference type="CDD" id="cd12173">
    <property type="entry name" value="PGDH_4"/>
    <property type="match status" value="1"/>
</dbReference>
<dbReference type="SUPFAM" id="SSF52283">
    <property type="entry name" value="Formate/glycerate dehydrogenase catalytic domain-like"/>
    <property type="match status" value="1"/>
</dbReference>
<dbReference type="GO" id="GO:0047545">
    <property type="term" value="F:(S)-2-hydroxyglutarate dehydrogenase activity"/>
    <property type="evidence" value="ECO:0007669"/>
    <property type="project" value="UniProtKB-ARBA"/>
</dbReference>
<dbReference type="FunFam" id="3.40.50.720:FF:000041">
    <property type="entry name" value="D-3-phosphoglycerate dehydrogenase"/>
    <property type="match status" value="1"/>
</dbReference>
<dbReference type="InterPro" id="IPR029753">
    <property type="entry name" value="D-isomer_DH_CS"/>
</dbReference>
<dbReference type="InterPro" id="IPR006140">
    <property type="entry name" value="D-isomer_DH_NAD-bd"/>
</dbReference>
<evidence type="ECO:0000313" key="8">
    <source>
        <dbReference type="Proteomes" id="UP000199215"/>
    </source>
</evidence>
<name>A0A1H6IMP0_9EURY</name>
<accession>A0A1H6IMP0</accession>
<reference evidence="7 8" key="1">
    <citation type="submission" date="2016-10" db="EMBL/GenBank/DDBJ databases">
        <authorList>
            <person name="de Groot N.N."/>
        </authorList>
    </citation>
    <scope>NUCLEOTIDE SEQUENCE [LARGE SCALE GENOMIC DNA]</scope>
    <source>
        <strain evidence="7 8">IBRC-M10418</strain>
    </source>
</reference>
<evidence type="ECO:0000256" key="1">
    <source>
        <dbReference type="ARBA" id="ARBA00005854"/>
    </source>
</evidence>
<sequence length="320" mass="34772">MSHDILSTRSIDRVESAFDGVNVRVIDKQRYDPQTLRDYVDGAEGLFVHSENEYDADLIRNAPNLKAIAKPGSGIDNIDVEAATEEGVVVLHTPGMNAVAVSEFTVGAILSHIRRIPEAQDHIEAGGWRSQDWWGTELRGKTVGIIGLGAAGSETAKRIRPFCERIVAYDPYISEEQAADVGAELVSFDDLLATSDVTSVHVRLTPETRGLIGADELDAMRESALLVNTSRGAVIDREALHDVLEEDRIGGAVLDVFHEEPPSPDDPVLGRDDTLTTPHLAGATVETRTMMLNVTAENLIAVLEGRTVDEEYVANPDVLE</sequence>
<evidence type="ECO:0000313" key="7">
    <source>
        <dbReference type="EMBL" id="SEH49959.1"/>
    </source>
</evidence>
<dbReference type="GO" id="GO:0006564">
    <property type="term" value="P:L-serine biosynthetic process"/>
    <property type="evidence" value="ECO:0007669"/>
    <property type="project" value="UniProtKB-ARBA"/>
</dbReference>
<dbReference type="PANTHER" id="PTHR42789:SF1">
    <property type="entry name" value="D-ISOMER SPECIFIC 2-HYDROXYACID DEHYDROGENASE FAMILY PROTEIN (AFU_ORTHOLOGUE AFUA_6G10090)"/>
    <property type="match status" value="1"/>
</dbReference>
<dbReference type="InterPro" id="IPR036291">
    <property type="entry name" value="NAD(P)-bd_dom_sf"/>
</dbReference>
<dbReference type="GO" id="GO:0004617">
    <property type="term" value="F:phosphoglycerate dehydrogenase activity"/>
    <property type="evidence" value="ECO:0007669"/>
    <property type="project" value="UniProtKB-ARBA"/>
</dbReference>
<dbReference type="Gene3D" id="3.40.50.720">
    <property type="entry name" value="NAD(P)-binding Rossmann-like Domain"/>
    <property type="match status" value="2"/>
</dbReference>
<keyword evidence="8" id="KW-1185">Reference proteome</keyword>
<dbReference type="Proteomes" id="UP000199215">
    <property type="component" value="Unassembled WGS sequence"/>
</dbReference>
<organism evidence="7 8">
    <name type="scientific">Halopenitus malekzadehii</name>
    <dbReference type="NCBI Taxonomy" id="1267564"/>
    <lineage>
        <taxon>Archaea</taxon>
        <taxon>Methanobacteriati</taxon>
        <taxon>Methanobacteriota</taxon>
        <taxon>Stenosarchaea group</taxon>
        <taxon>Halobacteria</taxon>
        <taxon>Halobacteriales</taxon>
        <taxon>Haloferacaceae</taxon>
        <taxon>Halopenitus</taxon>
    </lineage>
</organism>
<evidence type="ECO:0000256" key="4">
    <source>
        <dbReference type="RuleBase" id="RU003719"/>
    </source>
</evidence>
<evidence type="ECO:0000259" key="6">
    <source>
        <dbReference type="Pfam" id="PF02826"/>
    </source>
</evidence>
<evidence type="ECO:0000256" key="3">
    <source>
        <dbReference type="ARBA" id="ARBA00023027"/>
    </source>
</evidence>
<feature type="domain" description="D-isomer specific 2-hydroxyacid dehydrogenase NAD-binding" evidence="6">
    <location>
        <begin position="107"/>
        <end position="281"/>
    </location>
</feature>
<dbReference type="EMBL" id="FNWU01000003">
    <property type="protein sequence ID" value="SEH49959.1"/>
    <property type="molecule type" value="Genomic_DNA"/>
</dbReference>
<evidence type="ECO:0000256" key="2">
    <source>
        <dbReference type="ARBA" id="ARBA00023002"/>
    </source>
</evidence>
<dbReference type="Pfam" id="PF02826">
    <property type="entry name" value="2-Hacid_dh_C"/>
    <property type="match status" value="1"/>
</dbReference>
<dbReference type="OrthoDB" id="34275at2157"/>
<dbReference type="InterPro" id="IPR050857">
    <property type="entry name" value="D-2-hydroxyacid_DH"/>
</dbReference>
<evidence type="ECO:0000259" key="5">
    <source>
        <dbReference type="Pfam" id="PF00389"/>
    </source>
</evidence>
<dbReference type="PANTHER" id="PTHR42789">
    <property type="entry name" value="D-ISOMER SPECIFIC 2-HYDROXYACID DEHYDROGENASE FAMILY PROTEIN (AFU_ORTHOLOGUE AFUA_6G10090)"/>
    <property type="match status" value="1"/>
</dbReference>
<dbReference type="SUPFAM" id="SSF51735">
    <property type="entry name" value="NAD(P)-binding Rossmann-fold domains"/>
    <property type="match status" value="1"/>
</dbReference>
<gene>
    <name evidence="7" type="ORF">SAMN05192561_103151</name>
</gene>
<dbReference type="InterPro" id="IPR006139">
    <property type="entry name" value="D-isomer_2_OHA_DH_cat_dom"/>
</dbReference>